<accession>A0A7Y0PQY2</accession>
<sequence>MRLVVIGGGFVKHFDNFHINKRIVELVGKVNPKVLFIPTASNDDEGYIKEFKDTFEKQLSCQVEVLRCINENPNESQIIELFRSSDLMYLGGGNYVNMMKPWKKYKIDHKLEEALNSGTLIAGISAGAICWFKSGIRSNYEGEGYIESSGWQIINKIFCPHYNQRDRAEALHSILLNGNRTEDTIALEDDSALYFTDNTTELIGDPSKSWLLQVKENKLVKQKINA</sequence>
<keyword evidence="2" id="KW-0645">Protease</keyword>
<evidence type="ECO:0000313" key="6">
    <source>
        <dbReference type="Proteomes" id="UP000588491"/>
    </source>
</evidence>
<dbReference type="PANTHER" id="PTHR20842:SF0">
    <property type="entry name" value="ALPHA-ASPARTYL DIPEPTIDASE"/>
    <property type="match status" value="1"/>
</dbReference>
<gene>
    <name evidence="5" type="ORF">HHU08_24045</name>
</gene>
<evidence type="ECO:0000313" key="5">
    <source>
        <dbReference type="EMBL" id="NMO79999.1"/>
    </source>
</evidence>
<dbReference type="GO" id="GO:0016740">
    <property type="term" value="F:transferase activity"/>
    <property type="evidence" value="ECO:0007669"/>
    <property type="project" value="UniProtKB-KW"/>
</dbReference>
<name>A0A7Y0PQY2_9BACI</name>
<dbReference type="RefSeq" id="WP_169189505.1">
    <property type="nucleotide sequence ID" value="NZ_JABBPK010000001.1"/>
</dbReference>
<evidence type="ECO:0000256" key="4">
    <source>
        <dbReference type="ARBA" id="ARBA00022825"/>
    </source>
</evidence>
<keyword evidence="6" id="KW-1185">Reference proteome</keyword>
<evidence type="ECO:0000256" key="2">
    <source>
        <dbReference type="ARBA" id="ARBA00022670"/>
    </source>
</evidence>
<keyword evidence="4" id="KW-0720">Serine protease</keyword>
<comment type="caution">
    <text evidence="5">The sequence shown here is derived from an EMBL/GenBank/DDBJ whole genome shotgun (WGS) entry which is preliminary data.</text>
</comment>
<dbReference type="Pfam" id="PF03575">
    <property type="entry name" value="Peptidase_S51"/>
    <property type="match status" value="1"/>
</dbReference>
<comment type="similarity">
    <text evidence="1">Belongs to the peptidase S51 family.</text>
</comment>
<dbReference type="EMBL" id="JABBPK010000001">
    <property type="protein sequence ID" value="NMO79999.1"/>
    <property type="molecule type" value="Genomic_DNA"/>
</dbReference>
<dbReference type="SUPFAM" id="SSF52317">
    <property type="entry name" value="Class I glutamine amidotransferase-like"/>
    <property type="match status" value="1"/>
</dbReference>
<evidence type="ECO:0000256" key="3">
    <source>
        <dbReference type="ARBA" id="ARBA00022801"/>
    </source>
</evidence>
<evidence type="ECO:0000256" key="1">
    <source>
        <dbReference type="ARBA" id="ARBA00006534"/>
    </source>
</evidence>
<dbReference type="InterPro" id="IPR029062">
    <property type="entry name" value="Class_I_gatase-like"/>
</dbReference>
<keyword evidence="5" id="KW-0808">Transferase</keyword>
<dbReference type="GO" id="GO:0006508">
    <property type="term" value="P:proteolysis"/>
    <property type="evidence" value="ECO:0007669"/>
    <property type="project" value="UniProtKB-KW"/>
</dbReference>
<dbReference type="Gene3D" id="3.40.50.880">
    <property type="match status" value="1"/>
</dbReference>
<dbReference type="AlphaFoldDB" id="A0A7Y0PQY2"/>
<keyword evidence="5" id="KW-0315">Glutamine amidotransferase</keyword>
<dbReference type="InterPro" id="IPR005320">
    <property type="entry name" value="Peptidase_S51"/>
</dbReference>
<reference evidence="5 6" key="1">
    <citation type="submission" date="2020-04" db="EMBL/GenBank/DDBJ databases">
        <title>Bacillus sp. UniB3 isolated from commercial digestive syrup.</title>
        <authorList>
            <person name="Thorat V."/>
            <person name="Kirdat K."/>
            <person name="Tiwarekar B."/>
            <person name="Yadav A."/>
        </authorList>
    </citation>
    <scope>NUCLEOTIDE SEQUENCE [LARGE SCALE GENOMIC DNA]</scope>
    <source>
        <strain evidence="5 6">UniB3</strain>
    </source>
</reference>
<dbReference type="PANTHER" id="PTHR20842">
    <property type="entry name" value="PROTEASE S51 ALPHA-ASPARTYL DIPEPTIDASE"/>
    <property type="match status" value="1"/>
</dbReference>
<proteinExistence type="inferred from homology"/>
<protein>
    <submittedName>
        <fullName evidence="5">Type 1 glutamine amidotransferase-like domain-containing protein</fullName>
    </submittedName>
</protein>
<keyword evidence="3" id="KW-0378">Hydrolase</keyword>
<organism evidence="5 6">
    <name type="scientific">Niallia alba</name>
    <dbReference type="NCBI Taxonomy" id="2729105"/>
    <lineage>
        <taxon>Bacteria</taxon>
        <taxon>Bacillati</taxon>
        <taxon>Bacillota</taxon>
        <taxon>Bacilli</taxon>
        <taxon>Bacillales</taxon>
        <taxon>Bacillaceae</taxon>
        <taxon>Niallia</taxon>
    </lineage>
</organism>
<dbReference type="GO" id="GO:0008236">
    <property type="term" value="F:serine-type peptidase activity"/>
    <property type="evidence" value="ECO:0007669"/>
    <property type="project" value="UniProtKB-KW"/>
</dbReference>
<dbReference type="CDD" id="cd03146">
    <property type="entry name" value="GAT1_Peptidase_E"/>
    <property type="match status" value="1"/>
</dbReference>
<dbReference type="Proteomes" id="UP000588491">
    <property type="component" value="Unassembled WGS sequence"/>
</dbReference>